<evidence type="ECO:0000313" key="4">
    <source>
        <dbReference type="Proteomes" id="UP000249324"/>
    </source>
</evidence>
<dbReference type="Proteomes" id="UP000249324">
    <property type="component" value="Unassembled WGS sequence"/>
</dbReference>
<reference evidence="3" key="1">
    <citation type="submission" date="2018-05" db="EMBL/GenBank/DDBJ databases">
        <authorList>
            <person name="Lanie J.A."/>
            <person name="Ng W.-L."/>
            <person name="Kazmierczak K.M."/>
            <person name="Andrzejewski T.M."/>
            <person name="Davidsen T.M."/>
            <person name="Wayne K.J."/>
            <person name="Tettelin H."/>
            <person name="Glass J.I."/>
            <person name="Rusch D."/>
            <person name="Podicherti R."/>
            <person name="Tsui H.-C.T."/>
            <person name="Winkler M.E."/>
        </authorList>
    </citation>
    <scope>NUCLEOTIDE SEQUENCE</scope>
    <source>
        <strain evidence="3">ZC4RG45</strain>
    </source>
</reference>
<name>A0A2W4LVC8_9PSEU</name>
<evidence type="ECO:0000313" key="2">
    <source>
        <dbReference type="EMBL" id="MFO7191462.1"/>
    </source>
</evidence>
<organism evidence="3">
    <name type="scientific">Thermocrispum agreste</name>
    <dbReference type="NCBI Taxonomy" id="37925"/>
    <lineage>
        <taxon>Bacteria</taxon>
        <taxon>Bacillati</taxon>
        <taxon>Actinomycetota</taxon>
        <taxon>Actinomycetes</taxon>
        <taxon>Pseudonocardiales</taxon>
        <taxon>Pseudonocardiaceae</taxon>
        <taxon>Thermocrispum</taxon>
    </lineage>
</organism>
<evidence type="ECO:0000313" key="3">
    <source>
        <dbReference type="EMBL" id="PZM99596.1"/>
    </source>
</evidence>
<dbReference type="InterPro" id="IPR032710">
    <property type="entry name" value="NTF2-like_dom_sf"/>
</dbReference>
<feature type="domain" description="SnoaL-like" evidence="1">
    <location>
        <begin position="12"/>
        <end position="118"/>
    </location>
</feature>
<dbReference type="InterPro" id="IPR037401">
    <property type="entry name" value="SnoaL-like"/>
</dbReference>
<accession>A0A2W4LVC8</accession>
<dbReference type="SUPFAM" id="SSF54427">
    <property type="entry name" value="NTF2-like"/>
    <property type="match status" value="1"/>
</dbReference>
<reference evidence="2 4" key="3">
    <citation type="journal article" date="2021" name="BMC Genomics">
        <title>Genome-resolved metagenome and metatranscriptome analyses of thermophilic composting reveal key bacterial players and their metabolic interactions.</title>
        <authorList>
            <person name="Braga L.P.P."/>
            <person name="Pereira R.V."/>
            <person name="Martins L.F."/>
            <person name="Moura L.M.S."/>
            <person name="Sanchez F.B."/>
            <person name="Patane J.S.L."/>
            <person name="da Silva A.M."/>
            <person name="Setubal J.C."/>
        </authorList>
    </citation>
    <scope>NUCLEOTIDE SEQUENCE [LARGE SCALE GENOMIC DNA]</scope>
    <source>
        <strain evidence="2">ZC4RG45</strain>
    </source>
</reference>
<evidence type="ECO:0000259" key="1">
    <source>
        <dbReference type="Pfam" id="PF12680"/>
    </source>
</evidence>
<dbReference type="EMBL" id="QGUI02000030">
    <property type="protein sequence ID" value="MFO7191462.1"/>
    <property type="molecule type" value="Genomic_DNA"/>
</dbReference>
<dbReference type="Pfam" id="PF12680">
    <property type="entry name" value="SnoaL_2"/>
    <property type="match status" value="1"/>
</dbReference>
<proteinExistence type="predicted"/>
<dbReference type="AlphaFoldDB" id="A0A2W4LVC8"/>
<protein>
    <submittedName>
        <fullName evidence="2">Nuclear transport factor 2 family protein</fullName>
    </submittedName>
</protein>
<comment type="caution">
    <text evidence="3">The sequence shown here is derived from an EMBL/GenBank/DDBJ whole genome shotgun (WGS) entry which is preliminary data.</text>
</comment>
<dbReference type="EMBL" id="QGUI01000149">
    <property type="protein sequence ID" value="PZM99596.1"/>
    <property type="molecule type" value="Genomic_DNA"/>
</dbReference>
<sequence>MMTTALTSRSLVEKYYELIDNGHVDDAMELTTEDIKFKFANAAPAVGRSATRAGIDRVLDQCNKIKNDVLTFFDIPRGDGLRDVIFELRITYDLKNGKHVSIPGCAVTTVNSDGRFVEQRLYGDLTDVFAE</sequence>
<gene>
    <name evidence="2" type="ORF">DIU77_004390</name>
    <name evidence="3" type="ORF">DIU77_05475</name>
</gene>
<dbReference type="Gene3D" id="3.10.450.50">
    <property type="match status" value="1"/>
</dbReference>
<reference evidence="2" key="2">
    <citation type="submission" date="2018-05" db="EMBL/GenBank/DDBJ databases">
        <authorList>
            <person name="Moura L."/>
            <person name="Setubal J.C."/>
        </authorList>
    </citation>
    <scope>NUCLEOTIDE SEQUENCE</scope>
    <source>
        <strain evidence="2">ZC4RG45</strain>
    </source>
</reference>
<reference evidence="2" key="4">
    <citation type="submission" date="2023-08" db="EMBL/GenBank/DDBJ databases">
        <authorList>
            <person name="Guima S.E.S."/>
            <person name="Martins L.F."/>
            <person name="Silva A.M."/>
            <person name="Setubal J.C."/>
        </authorList>
    </citation>
    <scope>NUCLEOTIDE SEQUENCE</scope>
    <source>
        <strain evidence="2">ZC4RG45</strain>
    </source>
</reference>